<keyword evidence="3" id="KW-1185">Reference proteome</keyword>
<dbReference type="SUPFAM" id="SSF53098">
    <property type="entry name" value="Ribonuclease H-like"/>
    <property type="match status" value="1"/>
</dbReference>
<reference evidence="2" key="1">
    <citation type="journal article" date="2023" name="PLoS Negl. Trop. Dis.">
        <title>A genome sequence for Biomphalaria pfeifferi, the major vector snail for the human-infecting parasite Schistosoma mansoni.</title>
        <authorList>
            <person name="Bu L."/>
            <person name="Lu L."/>
            <person name="Laidemitt M.R."/>
            <person name="Zhang S.M."/>
            <person name="Mutuku M."/>
            <person name="Mkoji G."/>
            <person name="Steinauer M."/>
            <person name="Loker E.S."/>
        </authorList>
    </citation>
    <scope>NUCLEOTIDE SEQUENCE</scope>
    <source>
        <strain evidence="2">KasaAsao</strain>
    </source>
</reference>
<protein>
    <recommendedName>
        <fullName evidence="1">Integrase catalytic domain-containing protein</fullName>
    </recommendedName>
</protein>
<evidence type="ECO:0000313" key="3">
    <source>
        <dbReference type="Proteomes" id="UP001233172"/>
    </source>
</evidence>
<proteinExistence type="predicted"/>
<dbReference type="InterPro" id="IPR050951">
    <property type="entry name" value="Retrovirus_Pol_polyprotein"/>
</dbReference>
<dbReference type="Proteomes" id="UP001233172">
    <property type="component" value="Unassembled WGS sequence"/>
</dbReference>
<dbReference type="Pfam" id="PF00665">
    <property type="entry name" value="rve"/>
    <property type="match status" value="1"/>
</dbReference>
<reference evidence="2" key="2">
    <citation type="submission" date="2023-04" db="EMBL/GenBank/DDBJ databases">
        <authorList>
            <person name="Bu L."/>
            <person name="Lu L."/>
            <person name="Laidemitt M.R."/>
            <person name="Zhang S.M."/>
            <person name="Mutuku M."/>
            <person name="Mkoji G."/>
            <person name="Steinauer M."/>
            <person name="Loker E.S."/>
        </authorList>
    </citation>
    <scope>NUCLEOTIDE SEQUENCE</scope>
    <source>
        <strain evidence="2">KasaAsao</strain>
        <tissue evidence="2">Whole Snail</tissue>
    </source>
</reference>
<comment type="caution">
    <text evidence="2">The sequence shown here is derived from an EMBL/GenBank/DDBJ whole genome shotgun (WGS) entry which is preliminary data.</text>
</comment>
<gene>
    <name evidence="2" type="ORF">Bpfe_000286</name>
</gene>
<evidence type="ECO:0000313" key="2">
    <source>
        <dbReference type="EMBL" id="KAK0070303.1"/>
    </source>
</evidence>
<feature type="domain" description="Integrase catalytic" evidence="1">
    <location>
        <begin position="1"/>
        <end position="137"/>
    </location>
</feature>
<organism evidence="2 3">
    <name type="scientific">Biomphalaria pfeifferi</name>
    <name type="common">Bloodfluke planorb</name>
    <name type="synonym">Freshwater snail</name>
    <dbReference type="NCBI Taxonomy" id="112525"/>
    <lineage>
        <taxon>Eukaryota</taxon>
        <taxon>Metazoa</taxon>
        <taxon>Spiralia</taxon>
        <taxon>Lophotrochozoa</taxon>
        <taxon>Mollusca</taxon>
        <taxon>Gastropoda</taxon>
        <taxon>Heterobranchia</taxon>
        <taxon>Euthyneura</taxon>
        <taxon>Panpulmonata</taxon>
        <taxon>Hygrophila</taxon>
        <taxon>Lymnaeoidea</taxon>
        <taxon>Planorbidae</taxon>
        <taxon>Biomphalaria</taxon>
    </lineage>
</organism>
<evidence type="ECO:0000259" key="1">
    <source>
        <dbReference type="PROSITE" id="PS50994"/>
    </source>
</evidence>
<accession>A0AAD8CCP9</accession>
<dbReference type="PROSITE" id="PS50994">
    <property type="entry name" value="INTEGRASE"/>
    <property type="match status" value="1"/>
</dbReference>
<dbReference type="InterPro" id="IPR001584">
    <property type="entry name" value="Integrase_cat-core"/>
</dbReference>
<dbReference type="PANTHER" id="PTHR37984:SF13">
    <property type="entry name" value="RIBONUCLEASE H"/>
    <property type="match status" value="1"/>
</dbReference>
<dbReference type="GO" id="GO:0015074">
    <property type="term" value="P:DNA integration"/>
    <property type="evidence" value="ECO:0007669"/>
    <property type="project" value="InterPro"/>
</dbReference>
<dbReference type="PANTHER" id="PTHR37984">
    <property type="entry name" value="PROTEIN CBG26694"/>
    <property type="match status" value="1"/>
</dbReference>
<dbReference type="GO" id="GO:0003676">
    <property type="term" value="F:nucleic acid binding"/>
    <property type="evidence" value="ECO:0007669"/>
    <property type="project" value="InterPro"/>
</dbReference>
<dbReference type="Gene3D" id="3.30.420.10">
    <property type="entry name" value="Ribonuclease H-like superfamily/Ribonuclease H"/>
    <property type="match status" value="1"/>
</dbReference>
<dbReference type="InterPro" id="IPR012337">
    <property type="entry name" value="RNaseH-like_sf"/>
</dbReference>
<sequence>MIDAHTKWAEVFPVSSTKSSSTIKCFRETFSRLGIPNIIASDNGSTFTSNEFKDFTKRNGIKLITTAPFHPATNGLAERFVKSFKIAMKAAKNDSGTISQKISSFFSLTEMLHNPKLMRVQHSLCSEEDYNLVWIYLGQTWTFRID</sequence>
<dbReference type="AlphaFoldDB" id="A0AAD8CCP9"/>
<name>A0AAD8CCP9_BIOPF</name>
<dbReference type="EMBL" id="JASAOG010000001">
    <property type="protein sequence ID" value="KAK0070303.1"/>
    <property type="molecule type" value="Genomic_DNA"/>
</dbReference>
<dbReference type="InterPro" id="IPR036397">
    <property type="entry name" value="RNaseH_sf"/>
</dbReference>